<dbReference type="GO" id="GO:0000463">
    <property type="term" value="P:maturation of LSU-rRNA from tricistronic rRNA transcript (SSU-rRNA, 5.8S rRNA, LSU-rRNA)"/>
    <property type="evidence" value="ECO:0007669"/>
    <property type="project" value="TreeGrafter"/>
</dbReference>
<protein>
    <recommendedName>
        <fullName evidence="1">URB1 N-terminal domain-containing protein</fullName>
    </recommendedName>
</protein>
<evidence type="ECO:0000313" key="3">
    <source>
        <dbReference type="Proteomes" id="UP000823749"/>
    </source>
</evidence>
<dbReference type="PANTHER" id="PTHR13500">
    <property type="entry name" value="NUCLEOLAR PRERIBOSOMAL-ASSOCIATED PROTEIN 1"/>
    <property type="match status" value="1"/>
</dbReference>
<reference evidence="2" key="1">
    <citation type="submission" date="2020-08" db="EMBL/GenBank/DDBJ databases">
        <title>Plant Genome Project.</title>
        <authorList>
            <person name="Zhang R.-G."/>
        </authorList>
    </citation>
    <scope>NUCLEOTIDE SEQUENCE</scope>
    <source>
        <strain evidence="2">WSP0</strain>
        <tissue evidence="2">Leaf</tissue>
    </source>
</reference>
<keyword evidence="3" id="KW-1185">Reference proteome</keyword>
<feature type="domain" description="URB1 N-terminal" evidence="1">
    <location>
        <begin position="223"/>
        <end position="320"/>
    </location>
</feature>
<accession>A0AAV6JPS1</accession>
<gene>
    <name evidence="2" type="ORF">RHGRI_021034</name>
</gene>
<organism evidence="2 3">
    <name type="scientific">Rhododendron griersonianum</name>
    <dbReference type="NCBI Taxonomy" id="479676"/>
    <lineage>
        <taxon>Eukaryota</taxon>
        <taxon>Viridiplantae</taxon>
        <taxon>Streptophyta</taxon>
        <taxon>Embryophyta</taxon>
        <taxon>Tracheophyta</taxon>
        <taxon>Spermatophyta</taxon>
        <taxon>Magnoliopsida</taxon>
        <taxon>eudicotyledons</taxon>
        <taxon>Gunneridae</taxon>
        <taxon>Pentapetalae</taxon>
        <taxon>asterids</taxon>
        <taxon>Ericales</taxon>
        <taxon>Ericaceae</taxon>
        <taxon>Ericoideae</taxon>
        <taxon>Rhodoreae</taxon>
        <taxon>Rhododendron</taxon>
    </lineage>
</organism>
<dbReference type="InterPro" id="IPR021714">
    <property type="entry name" value="URB1_N"/>
</dbReference>
<sequence length="892" mass="98143">MPAMGHGDDSEVEGEELPKLSHEVKLKELLRNLNSAEIKLCSNASKDFIKLLRGRAGGELLRLYVQNSSKLTELDQAWNLQLGKLGLSYVLKVISAILSHPDGVYNSNDTGGVGISRALDKFAHSIIEEKLGELYKELNSKEAKRQNAALLLLASVVRRGSGLASDVAKSFDFKLPIFPKLVEYKAKRIGTTRKHSTRQAFVGLAMSFRIAEMGPTVEGDLVNISGREDGGVAAELAHGVLVIACTDPSNGLMPDLNRQPNPLKGNLKRLLDLMKKLKATDVDYHRDLLLAIVKGRPLFGSAFMDEFPYNVEDNASPNWFFAVSLAANLVLSVGSGMSFDFKPEDPPSFSNPDVQSLIKCICPRPFTRAIVNKGLLHTNSLMKHGILRLVLEELKLLDSLITTIESNYCSSDHMRCKWLSLKQDIQNEVRILLPDTQVLLSLLSSLSTHSKSLESSLKRTADSEISLEQAMGHGDDSEVEGEELPKLSHEVKLKELLRNLNSAEIKLCSNASKDFIKLLRGRAGGELLRLYVQNSSKLTELDQAWNLQLGKPGLSYVLKVISAILSHPDGVYNSNDTGGVGISRALDKFAHSIIEEKLGDLYKELNSKEAKRQNAALLLLASVVRRGSGLASDVAKSFDFKLPIFPKLAEYKAKRIGTTRKHSTRQAFVGLAMSFRIAEMGPTVEGDLVNISGREDGGVAAELAHGVLVIACTDHSNGLMPDLNRQPNPLKGNLKRLLDLMKKLKATDVDYHRDLLLAIVKGRPLFGSAFMDEFPYNVEDNASPNWFFAVSLAVNLVLSVGSGLSFDFKPEDPPSFSNPDVQSLIKCICPRPFTRAIVNKGLLHTNSLMKHGILRLVLEELKLLDSLITTIESSVVFTFFSEYPFQESGVKP</sequence>
<evidence type="ECO:0000313" key="2">
    <source>
        <dbReference type="EMBL" id="KAG5541010.1"/>
    </source>
</evidence>
<proteinExistence type="predicted"/>
<dbReference type="AlphaFoldDB" id="A0AAV6JPS1"/>
<feature type="domain" description="URB1 N-terminal" evidence="1">
    <location>
        <begin position="544"/>
        <end position="675"/>
    </location>
</feature>
<comment type="caution">
    <text evidence="2">The sequence shown here is derived from an EMBL/GenBank/DDBJ whole genome shotgun (WGS) entry which is preliminary data.</text>
</comment>
<dbReference type="GO" id="GO:0005730">
    <property type="term" value="C:nucleolus"/>
    <property type="evidence" value="ECO:0007669"/>
    <property type="project" value="TreeGrafter"/>
</dbReference>
<feature type="domain" description="URB1 N-terminal" evidence="1">
    <location>
        <begin position="86"/>
        <end position="208"/>
    </location>
</feature>
<dbReference type="Pfam" id="PF11707">
    <property type="entry name" value="Npa1"/>
    <property type="match status" value="4"/>
</dbReference>
<dbReference type="EMBL" id="JACTNZ010000007">
    <property type="protein sequence ID" value="KAG5541010.1"/>
    <property type="molecule type" value="Genomic_DNA"/>
</dbReference>
<feature type="domain" description="URB1 N-terminal" evidence="1">
    <location>
        <begin position="690"/>
        <end position="787"/>
    </location>
</feature>
<name>A0AAV6JPS1_9ERIC</name>
<dbReference type="InterPro" id="IPR039844">
    <property type="entry name" value="URB1"/>
</dbReference>
<dbReference type="GO" id="GO:0000466">
    <property type="term" value="P:maturation of 5.8S rRNA from tricistronic rRNA transcript (SSU-rRNA, 5.8S rRNA, LSU-rRNA)"/>
    <property type="evidence" value="ECO:0007669"/>
    <property type="project" value="TreeGrafter"/>
</dbReference>
<dbReference type="PANTHER" id="PTHR13500:SF0">
    <property type="entry name" value="NUCLEOLAR PRE-RIBOSOMAL-ASSOCIATED PROTEIN 1"/>
    <property type="match status" value="1"/>
</dbReference>
<evidence type="ECO:0000259" key="1">
    <source>
        <dbReference type="Pfam" id="PF11707"/>
    </source>
</evidence>
<dbReference type="Proteomes" id="UP000823749">
    <property type="component" value="Chromosome 7"/>
</dbReference>